<dbReference type="InterPro" id="IPR036940">
    <property type="entry name" value="PI3/4_kinase_cat_sf"/>
</dbReference>
<dbReference type="GO" id="GO:0031931">
    <property type="term" value="C:TORC1 complex"/>
    <property type="evidence" value="ECO:0007669"/>
    <property type="project" value="TreeGrafter"/>
</dbReference>
<evidence type="ECO:0000256" key="9">
    <source>
        <dbReference type="ARBA" id="ARBA00048679"/>
    </source>
</evidence>
<dbReference type="PROSITE" id="PS00916">
    <property type="entry name" value="PI3_4_KINASE_2"/>
    <property type="match status" value="1"/>
</dbReference>
<dbReference type="GO" id="GO:0005634">
    <property type="term" value="C:nucleus"/>
    <property type="evidence" value="ECO:0007669"/>
    <property type="project" value="TreeGrafter"/>
</dbReference>
<dbReference type="GO" id="GO:0031929">
    <property type="term" value="P:TOR signaling"/>
    <property type="evidence" value="ECO:0007669"/>
    <property type="project" value="TreeGrafter"/>
</dbReference>
<organism evidence="14 15">
    <name type="scientific">Coptotermes formosanus</name>
    <name type="common">Formosan subterranean termite</name>
    <dbReference type="NCBI Taxonomy" id="36987"/>
    <lineage>
        <taxon>Eukaryota</taxon>
        <taxon>Metazoa</taxon>
        <taxon>Ecdysozoa</taxon>
        <taxon>Arthropoda</taxon>
        <taxon>Hexapoda</taxon>
        <taxon>Insecta</taxon>
        <taxon>Pterygota</taxon>
        <taxon>Neoptera</taxon>
        <taxon>Polyneoptera</taxon>
        <taxon>Dictyoptera</taxon>
        <taxon>Blattodea</taxon>
        <taxon>Blattoidea</taxon>
        <taxon>Termitoidae</taxon>
        <taxon>Rhinotermitidae</taxon>
        <taxon>Coptotermes</taxon>
    </lineage>
</organism>
<dbReference type="Gene3D" id="3.30.1010.10">
    <property type="entry name" value="Phosphatidylinositol 3-kinase Catalytic Subunit, Chain A, domain 4"/>
    <property type="match status" value="1"/>
</dbReference>
<sequence length="3034" mass="339372">MITNSSINKLKASKSSRDLEDIREGEGGTKSNIFERGEGEKDKLINVSDDSANLRNPLPTIVICQRDKPDNRPKSRPRVRDEFRMARGGPMDRRGSSVRSRGGGISRKVEREGESNLLPRGKFQESLNKGNADSTVYSSSSSKYYSDTERNKSRLEFVYMVPEDSRISKLLRRLCREDDSEKFLVLCKQLQESLMVPDNGRYIRRSLDLIAESLLDVLHSGPGSEAKSQAAKCLGRVGYVLEQDFKRYMDWVFSKYAVERNDEVRLLLMKAMAETLRLEGEMPKLKDFSAVLMAQLQTALENTDLPELLMGTVDVIILLTEIYPSTFTKHFRDTVDILVGWHIDGSQAITVTQYASCSLQKLTRYWVADLQFSLTLLGQFLEDMEAYGEDLVFPTSGRSSPADDPPPTPEDCILRITSLIRVFDTVTKSLGQHLNPTVSPTVTWTFITDCFAKMLRTVIKALDICVDEDLIVTANECTCLLLLHLQSKTSAANEMLYGLIDRQLSLVPQLADFTIISMLRMIAKTVREVSANLPLELVQKLLGSDSPLLELRFSPSLNIQSEVLAVYHSLLNLKNIPLLQEAYRYVLGDLEIAYKMYIPSVEELCQQNPHRNLVYKMDNVETVILFHLRALADLANASNSIIGMWALKPSILELLAVKLLPHDNALPKHSPVLQYAVLYLLYSHCSRYNHFVSSSALVSSTNGRSNVHDILGLPVTLGPEVPTASPTSGHLSIILSLLADMLSQETSEETRLLVLSWTRELLLQAQPYLTVLHQRTEFEKVLFAIVSSGFHHSAAIVLGVAGNIEQLLATKEVPWRHKLVSEILELCVLHLNSTNSTVRNKFSRILSLVPWYFAVTRLADASRTVETKPLQELLGFTLDTLHAARRHHLSRGCCGDMQPQHFRKFMGYLLQGIQYSDSEWLQDMFCSCWPLQPSPRTTDEDKANFVFGNLALASNLVMLLWAAWEAAQFCVMYKLRTPLGKPQDTFTNIERAIKTLARDINQQEGGSEDSSFLPRFKEAVTPTDGKAPGALSCSTWEQWRVRLLLEFLEDLEKAIHNAAEGCATAMLPPPKPVRTFFHTNKSTCGEWLTRIRTAVVVVAIHAGQATTAVRHGHCMLQDMADANNTQGPEFERAVMYVCWALCKLREPEAIQGLYAWCKDVAGRKFAWLKAASEQAQGRFEAAAEDYRKLLDQECVVSTPRKSPTHLVSDENTSASPLKQVGKAETDQHILGFMADQLTECYKAVNNWTDLLKWKEKEAELWMHQNGGTPQKYLMSSVASTRHAKALAKFDEGELTAVSELMKWNVQGLTSAEEAWDVGSSSRKCWSSYKLMGKAYTMLTSIAMTVGVDSGSTHVETGNIVWGEKIQHCSHVAQCHLQEGLRNAPSEFLQEAAVLQYAASGLQNVLAGKLDGNVFSVVDDCIVDTLSSSLLTQVLWWGKYFNQAGGNVLGGSLHCHSLWLNQLMLEVSRVARKEGNLMLAQKLLIDYLTSEDGLLCVGTKTKLLLEEVAQSLVSMAVKGEEPLVPISMVWSAQNAKALSEVAKVLYGLEKHDSAVQVCAVAALNLAQQVAEGDIQLRDRGSRLLLTLAKWLQQENHLLSAEGDNDRSALGRLLAWEKAHYSVHDPSIFGNIDVQIYVIPPTDAVIGRLLQLGVSRCPELAKTWSQFASWCYRWGRRVVDAASEAGGQLSEVDRVAVQQLMPAGMTADDLDKVYFILSQTRAVADEEDIEAQDINTSEMIENQLQNVHALSGASSEQLALLVEIWRDAQKRIYSYYELSAMAYFKYLELCGDKENDCTTITATLRLLRLIVKHALELQTVLESGLATTPTRPWKGIIPQLFSRLSHPEPYVRRRVSELLCRVAEDAPHLITFPAVVGAAAGGARLQDMTMGTSTSRLFSTCLSQPSAEEDLEDGEEEEEEEEDEECASEEENEVSVLKNCFLAMVDTLSKQAPEAISQVQLLVQELRRITLLWDELWLGTLVQHHAEISRRLQQLELEVVRVEDNASLSLADKDRLIAEKHRIILKPLVFILEQLHAITSVPPETPHEKWFQEKFGKYYITNALNKLKAPWNPRRPQESWQPLKQLQSRLQQRAQKRAAYTIHMVDISPALAGLKDSLIAMPGVASRSGTIITVSAVDNNIAILPTKTKPKKLVFHGSDGQLYTYLFKGLEDLHLDERIMQFLSIANTMMQRSSLTSESMYRARHYSVIPLGPRSGLISWVDGVTPLFGLYKRWQQRETATVSLRGSHSSRQVMRPSELFYSKLTPLLKERGISNLDSRKEWPLPILRQVLTDLMDETPKDLLAKELWCHSVNAGSWWQTTRTYSYSVAVMSIIGYIIGLGDRHLDNVLVDLLTGEVVHIDYNVCFEKGKTLRVPEKVPFRMTPNIRTALGVTGVEGIFRLACEHVLKVMKKGRETLLTLLEAFVYDPLIDWTPGNEAGYTGAVYGGGQAVTMETKQSRKELEKEVTLGMFCVRVAEMKADWLANRDELMAAMSELVSKLNQWLEVQGCMKVAKESLQDCHQQMTLVKEAEAYGPSAQHPLYTLAARYAKHCRARDAQEKVRAALREKIEDCEKHLNLHKAALASVRGPQLAQWLTELNFPMDKDSHMVFDLVTEFLQNAGQSQMILQCEQSESELGQLAQQQILLVRSCLDLLSQYGTVASLYPASYLNSHRSVCYRRWAQQLLDNLSVESCHDVLLQFHSLFSPETVNHKPSSQQVLAVSYQLQTSLAEANARLKKSYECLAAEGLPEAVVRLDAAYNEACAGISAFLSGEKGAAIALECVNITALCALNKRYLMMEAAALSAGDCLVDLTSRDGDWFLDEMYLVSTLVTELAGLLPLHHQLDSTTGADTRVELVLQCLKSAHNIYKGLQELNFNFHTIILPEALKTIQTEEPTVLAMVNELDNIIAGVGCPLEDLLAQLEMHLRYTIMEMDSPHHCAQNMVAEIRKRFELLLLRPAELVTDGIDDQAANVDTGSAVGSGDDVLTPGQMLLMGFNGLFEKLQLEGNALIAALDTLDTPHCWKKVDQVWEAKAIA</sequence>
<evidence type="ECO:0000256" key="2">
    <source>
        <dbReference type="ARBA" id="ARBA00012513"/>
    </source>
</evidence>
<proteinExistence type="inferred from homology"/>
<feature type="domain" description="FAT" evidence="13">
    <location>
        <begin position="1487"/>
        <end position="1878"/>
    </location>
</feature>
<evidence type="ECO:0000256" key="11">
    <source>
        <dbReference type="SAM" id="MobiDB-lite"/>
    </source>
</evidence>
<dbReference type="FunCoup" id="A0A6L2Q748">
    <property type="interactions" value="1297"/>
</dbReference>
<dbReference type="InParanoid" id="A0A6L2Q748"/>
<feature type="region of interest" description="Disordered" evidence="11">
    <location>
        <begin position="1902"/>
        <end position="1929"/>
    </location>
</feature>
<keyword evidence="15" id="KW-1185">Reference proteome</keyword>
<comment type="caution">
    <text evidence="14">The sequence shown here is derived from an EMBL/GenBank/DDBJ whole genome shotgun (WGS) entry which is preliminary data.</text>
</comment>
<keyword evidence="3" id="KW-0723">Serine/threonine-protein kinase</keyword>
<feature type="compositionally biased region" description="Acidic residues" evidence="11">
    <location>
        <begin position="1905"/>
        <end position="1929"/>
    </location>
</feature>
<dbReference type="FunFam" id="3.30.1010.10:FF:000010">
    <property type="entry name" value="serine/threonine-protein kinase SMG1 isoform X1"/>
    <property type="match status" value="1"/>
</dbReference>
<dbReference type="EMBL" id="BLKM01000707">
    <property type="protein sequence ID" value="GFG37647.1"/>
    <property type="molecule type" value="Genomic_DNA"/>
</dbReference>
<evidence type="ECO:0000259" key="12">
    <source>
        <dbReference type="PROSITE" id="PS50290"/>
    </source>
</evidence>
<reference evidence="15" key="1">
    <citation type="submission" date="2020-01" db="EMBL/GenBank/DDBJ databases">
        <title>Draft genome sequence of the Termite Coptotermes fromosanus.</title>
        <authorList>
            <person name="Itakura S."/>
            <person name="Yosikawa Y."/>
            <person name="Umezawa K."/>
        </authorList>
    </citation>
    <scope>NUCLEOTIDE SEQUENCE [LARGE SCALE GENOMIC DNA]</scope>
</reference>
<dbReference type="OrthoDB" id="10065496at2759"/>
<dbReference type="GO" id="GO:0000184">
    <property type="term" value="P:nuclear-transcribed mRNA catabolic process, nonsense-mediated decay"/>
    <property type="evidence" value="ECO:0007669"/>
    <property type="project" value="InterPro"/>
</dbReference>
<protein>
    <recommendedName>
        <fullName evidence="2">non-specific serine/threonine protein kinase</fullName>
        <ecNumber evidence="2">2.7.11.1</ecNumber>
    </recommendedName>
</protein>
<dbReference type="Pfam" id="PF00454">
    <property type="entry name" value="PI3_PI4_kinase"/>
    <property type="match status" value="1"/>
</dbReference>
<dbReference type="GO" id="GO:0004674">
    <property type="term" value="F:protein serine/threonine kinase activity"/>
    <property type="evidence" value="ECO:0007669"/>
    <property type="project" value="UniProtKB-KW"/>
</dbReference>
<feature type="coiled-coil region" evidence="10">
    <location>
        <begin position="2553"/>
        <end position="2580"/>
    </location>
</feature>
<keyword evidence="7" id="KW-0067">ATP-binding</keyword>
<evidence type="ECO:0000256" key="4">
    <source>
        <dbReference type="ARBA" id="ARBA00022679"/>
    </source>
</evidence>
<dbReference type="Proteomes" id="UP000502823">
    <property type="component" value="Unassembled WGS sequence"/>
</dbReference>
<dbReference type="PROSITE" id="PS51189">
    <property type="entry name" value="FAT"/>
    <property type="match status" value="1"/>
</dbReference>
<dbReference type="InterPro" id="IPR000403">
    <property type="entry name" value="PI3/4_kinase_cat_dom"/>
</dbReference>
<dbReference type="SMART" id="SM01345">
    <property type="entry name" value="Rapamycin_bind"/>
    <property type="match status" value="1"/>
</dbReference>
<keyword evidence="5" id="KW-0547">Nucleotide-binding</keyword>
<name>A0A6L2Q748_COPFO</name>
<feature type="region of interest" description="Disordered" evidence="11">
    <location>
        <begin position="1"/>
        <end position="52"/>
    </location>
</feature>
<evidence type="ECO:0000256" key="7">
    <source>
        <dbReference type="ARBA" id="ARBA00022840"/>
    </source>
</evidence>
<evidence type="ECO:0000256" key="8">
    <source>
        <dbReference type="ARBA" id="ARBA00047899"/>
    </source>
</evidence>
<feature type="compositionally biased region" description="Basic and acidic residues" evidence="11">
    <location>
        <begin position="65"/>
        <end position="95"/>
    </location>
</feature>
<accession>A0A6L2Q748</accession>
<evidence type="ECO:0000256" key="5">
    <source>
        <dbReference type="ARBA" id="ARBA00022741"/>
    </source>
</evidence>
<dbReference type="InterPro" id="IPR039414">
    <property type="entry name" value="SMG1_PIKKc"/>
</dbReference>
<dbReference type="EC" id="2.7.11.1" evidence="2"/>
<dbReference type="GO" id="GO:0005737">
    <property type="term" value="C:cytoplasm"/>
    <property type="evidence" value="ECO:0007669"/>
    <property type="project" value="TreeGrafter"/>
</dbReference>
<keyword evidence="10" id="KW-0175">Coiled coil</keyword>
<keyword evidence="6" id="KW-0418">Kinase</keyword>
<dbReference type="GO" id="GO:0016242">
    <property type="term" value="P:negative regulation of macroautophagy"/>
    <property type="evidence" value="ECO:0007669"/>
    <property type="project" value="TreeGrafter"/>
</dbReference>
<evidence type="ECO:0000313" key="14">
    <source>
        <dbReference type="EMBL" id="GFG37647.1"/>
    </source>
</evidence>
<gene>
    <name evidence="14" type="ORF">Cfor_03902</name>
</gene>
<feature type="non-terminal residue" evidence="14">
    <location>
        <position position="3034"/>
    </location>
</feature>
<dbReference type="Gene3D" id="1.10.1070.11">
    <property type="entry name" value="Phosphatidylinositol 3-/4-kinase, catalytic domain"/>
    <property type="match status" value="1"/>
</dbReference>
<evidence type="ECO:0000313" key="15">
    <source>
        <dbReference type="Proteomes" id="UP000502823"/>
    </source>
</evidence>
<feature type="region of interest" description="Disordered" evidence="11">
    <location>
        <begin position="1201"/>
        <end position="1220"/>
    </location>
</feature>
<dbReference type="InterPro" id="IPR018936">
    <property type="entry name" value="PI3/4_kinase_CS"/>
</dbReference>
<comment type="catalytic activity">
    <reaction evidence="8">
        <text>L-threonyl-[protein] + ATP = O-phospho-L-threonyl-[protein] + ADP + H(+)</text>
        <dbReference type="Rhea" id="RHEA:46608"/>
        <dbReference type="Rhea" id="RHEA-COMP:11060"/>
        <dbReference type="Rhea" id="RHEA-COMP:11605"/>
        <dbReference type="ChEBI" id="CHEBI:15378"/>
        <dbReference type="ChEBI" id="CHEBI:30013"/>
        <dbReference type="ChEBI" id="CHEBI:30616"/>
        <dbReference type="ChEBI" id="CHEBI:61977"/>
        <dbReference type="ChEBI" id="CHEBI:456216"/>
        <dbReference type="EC" id="2.7.11.1"/>
    </reaction>
</comment>
<dbReference type="SMART" id="SM00146">
    <property type="entry name" value="PI3Kc"/>
    <property type="match status" value="1"/>
</dbReference>
<evidence type="ECO:0000259" key="13">
    <source>
        <dbReference type="PROSITE" id="PS51189"/>
    </source>
</evidence>
<dbReference type="InterPro" id="IPR016024">
    <property type="entry name" value="ARM-type_fold"/>
</dbReference>
<dbReference type="InterPro" id="IPR031559">
    <property type="entry name" value="SMG1"/>
</dbReference>
<keyword evidence="4" id="KW-0808">Transferase</keyword>
<dbReference type="PANTHER" id="PTHR11139:SF119">
    <property type="entry name" value="SERINE_THREONINE-PROTEIN KINASE SMG1"/>
    <property type="match status" value="1"/>
</dbReference>
<dbReference type="CDD" id="cd05170">
    <property type="entry name" value="PIKKc_SMG1"/>
    <property type="match status" value="1"/>
</dbReference>
<evidence type="ECO:0000256" key="1">
    <source>
        <dbReference type="ARBA" id="ARBA00011031"/>
    </source>
</evidence>
<feature type="compositionally biased region" description="Polar residues" evidence="11">
    <location>
        <begin position="125"/>
        <end position="136"/>
    </location>
</feature>
<dbReference type="SUPFAM" id="SSF48371">
    <property type="entry name" value="ARM repeat"/>
    <property type="match status" value="1"/>
</dbReference>
<dbReference type="InterPro" id="IPR050517">
    <property type="entry name" value="DDR_Repair_Kinase"/>
</dbReference>
<dbReference type="InterPro" id="IPR011009">
    <property type="entry name" value="Kinase-like_dom_sf"/>
</dbReference>
<dbReference type="InterPro" id="IPR014009">
    <property type="entry name" value="PIK_FAT"/>
</dbReference>
<dbReference type="PANTHER" id="PTHR11139">
    <property type="entry name" value="ATAXIA TELANGIECTASIA MUTATED ATM -RELATED"/>
    <property type="match status" value="1"/>
</dbReference>
<dbReference type="GO" id="GO:0005524">
    <property type="term" value="F:ATP binding"/>
    <property type="evidence" value="ECO:0007669"/>
    <property type="project" value="UniProtKB-KW"/>
</dbReference>
<evidence type="ECO:0000256" key="6">
    <source>
        <dbReference type="ARBA" id="ARBA00022777"/>
    </source>
</evidence>
<comment type="similarity">
    <text evidence="1">Belongs to the PI3/PI4-kinase family.</text>
</comment>
<feature type="region of interest" description="Disordered" evidence="11">
    <location>
        <begin position="65"/>
        <end position="144"/>
    </location>
</feature>
<dbReference type="FunFam" id="1.10.1070.11:FF:000008">
    <property type="entry name" value="serine/threonine-protein kinase SMG1 isoform X2"/>
    <property type="match status" value="1"/>
</dbReference>
<dbReference type="GO" id="GO:0031932">
    <property type="term" value="C:TORC2 complex"/>
    <property type="evidence" value="ECO:0007669"/>
    <property type="project" value="TreeGrafter"/>
</dbReference>
<evidence type="ECO:0000256" key="3">
    <source>
        <dbReference type="ARBA" id="ARBA00022527"/>
    </source>
</evidence>
<evidence type="ECO:0000256" key="10">
    <source>
        <dbReference type="SAM" id="Coils"/>
    </source>
</evidence>
<dbReference type="Pfam" id="PF15785">
    <property type="entry name" value="SMG1"/>
    <property type="match status" value="1"/>
</dbReference>
<comment type="catalytic activity">
    <reaction evidence="9">
        <text>L-seryl-[protein] + ATP = O-phospho-L-seryl-[protein] + ADP + H(+)</text>
        <dbReference type="Rhea" id="RHEA:17989"/>
        <dbReference type="Rhea" id="RHEA-COMP:9863"/>
        <dbReference type="Rhea" id="RHEA-COMP:11604"/>
        <dbReference type="ChEBI" id="CHEBI:15378"/>
        <dbReference type="ChEBI" id="CHEBI:29999"/>
        <dbReference type="ChEBI" id="CHEBI:30616"/>
        <dbReference type="ChEBI" id="CHEBI:83421"/>
        <dbReference type="ChEBI" id="CHEBI:456216"/>
        <dbReference type="EC" id="2.7.11.1"/>
    </reaction>
</comment>
<feature type="domain" description="PI3K/PI4K catalytic" evidence="12">
    <location>
        <begin position="2135"/>
        <end position="2472"/>
    </location>
</feature>
<dbReference type="PROSITE" id="PS50290">
    <property type="entry name" value="PI3_4_KINASE_3"/>
    <property type="match status" value="1"/>
</dbReference>
<dbReference type="SUPFAM" id="SSF56112">
    <property type="entry name" value="Protein kinase-like (PK-like)"/>
    <property type="match status" value="1"/>
</dbReference>
<feature type="compositionally biased region" description="Basic and acidic residues" evidence="11">
    <location>
        <begin position="15"/>
        <end position="44"/>
    </location>
</feature>